<keyword evidence="2" id="KW-0472">Membrane</keyword>
<dbReference type="RefSeq" id="WP_093423871.1">
    <property type="nucleotide sequence ID" value="NZ_FOXA01000013.1"/>
</dbReference>
<organism evidence="3 4">
    <name type="scientific">Tranquillimonas alkanivorans</name>
    <dbReference type="NCBI Taxonomy" id="441119"/>
    <lineage>
        <taxon>Bacteria</taxon>
        <taxon>Pseudomonadati</taxon>
        <taxon>Pseudomonadota</taxon>
        <taxon>Alphaproteobacteria</taxon>
        <taxon>Rhodobacterales</taxon>
        <taxon>Roseobacteraceae</taxon>
        <taxon>Tranquillimonas</taxon>
    </lineage>
</organism>
<dbReference type="AlphaFoldDB" id="A0A1I5TGD8"/>
<feature type="region of interest" description="Disordered" evidence="1">
    <location>
        <begin position="252"/>
        <end position="295"/>
    </location>
</feature>
<dbReference type="EMBL" id="FOXA01000013">
    <property type="protein sequence ID" value="SFP82085.1"/>
    <property type="molecule type" value="Genomic_DNA"/>
</dbReference>
<proteinExistence type="predicted"/>
<keyword evidence="2" id="KW-0812">Transmembrane</keyword>
<name>A0A1I5TGD8_9RHOB</name>
<feature type="transmembrane region" description="Helical" evidence="2">
    <location>
        <begin position="202"/>
        <end position="220"/>
    </location>
</feature>
<dbReference type="Proteomes" id="UP000199356">
    <property type="component" value="Unassembled WGS sequence"/>
</dbReference>
<evidence type="ECO:0000313" key="3">
    <source>
        <dbReference type="EMBL" id="SFP82085.1"/>
    </source>
</evidence>
<evidence type="ECO:0000256" key="1">
    <source>
        <dbReference type="SAM" id="MobiDB-lite"/>
    </source>
</evidence>
<protein>
    <recommendedName>
        <fullName evidence="5">SURF1-like protein</fullName>
    </recommendedName>
</protein>
<evidence type="ECO:0000256" key="2">
    <source>
        <dbReference type="SAM" id="Phobius"/>
    </source>
</evidence>
<feature type="transmembrane region" description="Helical" evidence="2">
    <location>
        <begin position="12"/>
        <end position="34"/>
    </location>
</feature>
<accession>A0A1I5TGD8</accession>
<gene>
    <name evidence="3" type="ORF">SAMN04488047_113114</name>
</gene>
<sequence>MIGRAAKILSRAFPNMFYATSIALLLAALVIVYLDNQKTAERLIALRLSPPATVPLESFDAERHTGLAGEVTLLAQADLTAPARVTHGGPLSQRPAVAFPLLPAGAEAGPALGFAVFPDAEPDNGTVLWPRYLTDVRGVGKRGPLVELNGTLGAPAGLGEAVRAALSDRALDLVPSPVAVTPWVGSRAAALAEPVRTGARVVLFWLAALCLLAGLGGTWWSRRREAAQEDDRQIMPQMFAVPYFQPLTESAKARDRFPPLPGPEDPRLRPSVARGRRRHLPVPRPVRLSVERSAR</sequence>
<dbReference type="STRING" id="441119.SAMN04488047_113114"/>
<dbReference type="OrthoDB" id="7866434at2"/>
<keyword evidence="4" id="KW-1185">Reference proteome</keyword>
<evidence type="ECO:0000313" key="4">
    <source>
        <dbReference type="Proteomes" id="UP000199356"/>
    </source>
</evidence>
<keyword evidence="2" id="KW-1133">Transmembrane helix</keyword>
<reference evidence="3 4" key="1">
    <citation type="submission" date="2016-10" db="EMBL/GenBank/DDBJ databases">
        <authorList>
            <person name="de Groot N.N."/>
        </authorList>
    </citation>
    <scope>NUCLEOTIDE SEQUENCE [LARGE SCALE GENOMIC DNA]</scope>
    <source>
        <strain evidence="3 4">DSM 19547</strain>
    </source>
</reference>
<evidence type="ECO:0008006" key="5">
    <source>
        <dbReference type="Google" id="ProtNLM"/>
    </source>
</evidence>